<dbReference type="PANTHER" id="PTHR37984:SF5">
    <property type="entry name" value="PROTEIN NYNRIN-LIKE"/>
    <property type="match status" value="1"/>
</dbReference>
<evidence type="ECO:0000256" key="1">
    <source>
        <dbReference type="PROSITE-ProRule" id="PRU00047"/>
    </source>
</evidence>
<dbReference type="GO" id="GO:0003676">
    <property type="term" value="F:nucleic acid binding"/>
    <property type="evidence" value="ECO:0007669"/>
    <property type="project" value="InterPro"/>
</dbReference>
<dbReference type="AlphaFoldDB" id="A0A2I0I080"/>
<dbReference type="EMBL" id="PGOL01004423">
    <property type="protein sequence ID" value="PKI37365.1"/>
    <property type="molecule type" value="Genomic_DNA"/>
</dbReference>
<evidence type="ECO:0000256" key="2">
    <source>
        <dbReference type="SAM" id="MobiDB-lite"/>
    </source>
</evidence>
<comment type="caution">
    <text evidence="4">The sequence shown here is derived from an EMBL/GenBank/DDBJ whole genome shotgun (WGS) entry which is preliminary data.</text>
</comment>
<keyword evidence="1" id="KW-0479">Metal-binding</keyword>
<feature type="region of interest" description="Disordered" evidence="2">
    <location>
        <begin position="311"/>
        <end position="330"/>
    </location>
</feature>
<keyword evidence="1" id="KW-0862">Zinc</keyword>
<dbReference type="Pfam" id="PF00098">
    <property type="entry name" value="zf-CCHC"/>
    <property type="match status" value="1"/>
</dbReference>
<dbReference type="PROSITE" id="PS50158">
    <property type="entry name" value="ZF_CCHC"/>
    <property type="match status" value="1"/>
</dbReference>
<dbReference type="SUPFAM" id="SSF57756">
    <property type="entry name" value="Retrovirus zinc finger-like domains"/>
    <property type="match status" value="1"/>
</dbReference>
<dbReference type="STRING" id="22663.A0A2I0I080"/>
<sequence length="834" mass="93822">MEIDEFKLVYSETIMSSSSIGGKFNTRTFGTFSLKAKNYLEPSENCFGENGRFRFDILLVKGISAQQKTWQIDTLRKIGSDNPVSREMASGAQLTPLAATICDLGRIPLFRASNRTTFTFGSVMPPRRTTNQRRDAEEDELDRRIEQIIDNWLEVALERRLDVSVDRPVERMGALMEPRQEVDPKRGRVPNPTTDLDDVKYDSYSKGDATKYAEGIIGEEEFLDWLATVEDVLKFKGVSDDKRNLRQGSRSVDEYTIEFYQFVAHNKLQETEDQLVARYIGGLRIGNRANGQQMTGRGVAVAGTGEVVRAGGGSAIPGRPSKPANIGPSSSGVKCFKCGEPGHRQSECGNGEKRAMFTEEDPSDDAVFVAGGDEEPEFDEEEEIVTGDGVPNLMVKRSCMTSRAANKDWLSNNIFQSTCTIESKVCRFMIDSGNYENIVFAEAVQKLGLRIAQHPKPYKLAWLKKGGEGFIRESISLCAIPTLLVPKKNGSWRICVDSRAINKITVRCMVVYFTDILIYNADPEQHQTYLREVLSILRHEKLYAALKKCVFMRSEVLFLSYIVSADGLRVDSSKVEEVEEYVQRCKVCQVSKGTATNAGLYMPPADSLAAMGGYQYGFRPRLAPYPARSLGNLLRGLVEEHVKSWDQKLSQPKFAHNHAVNCSINFNPFQVVYVVTPRGPLDLLPVPDKTRVHGKAANFIHGLQEIHEAMHNNLEKAAEKYKTTADRRKRHLEFEVIDFVWVILTNDRFSTGDYHKLAARKIGHVEVVEKINPNTYRLKLPSHICTADVFNVKHLIPYASDSSNVDDLRANSFHLEENDAAKDLANRYLEKNKF</sequence>
<proteinExistence type="predicted"/>
<dbReference type="SUPFAM" id="SSF56672">
    <property type="entry name" value="DNA/RNA polymerases"/>
    <property type="match status" value="1"/>
</dbReference>
<feature type="domain" description="CCHC-type" evidence="3">
    <location>
        <begin position="334"/>
        <end position="348"/>
    </location>
</feature>
<evidence type="ECO:0000313" key="5">
    <source>
        <dbReference type="Proteomes" id="UP000233551"/>
    </source>
</evidence>
<dbReference type="Gene3D" id="3.30.70.270">
    <property type="match status" value="1"/>
</dbReference>
<dbReference type="InterPro" id="IPR036875">
    <property type="entry name" value="Znf_CCHC_sf"/>
</dbReference>
<dbReference type="InterPro" id="IPR001878">
    <property type="entry name" value="Znf_CCHC"/>
</dbReference>
<dbReference type="PANTHER" id="PTHR37984">
    <property type="entry name" value="PROTEIN CBG26694"/>
    <property type="match status" value="1"/>
</dbReference>
<evidence type="ECO:0000259" key="3">
    <source>
        <dbReference type="PROSITE" id="PS50158"/>
    </source>
</evidence>
<dbReference type="GO" id="GO:0008270">
    <property type="term" value="F:zinc ion binding"/>
    <property type="evidence" value="ECO:0007669"/>
    <property type="project" value="UniProtKB-KW"/>
</dbReference>
<dbReference type="InterPro" id="IPR056924">
    <property type="entry name" value="SH3_Tf2-1"/>
</dbReference>
<name>A0A2I0I080_PUNGR</name>
<keyword evidence="1" id="KW-0863">Zinc-finger</keyword>
<dbReference type="InterPro" id="IPR050951">
    <property type="entry name" value="Retrovirus_Pol_polyprotein"/>
</dbReference>
<dbReference type="SMART" id="SM00343">
    <property type="entry name" value="ZnF_C2HC"/>
    <property type="match status" value="1"/>
</dbReference>
<reference evidence="4 5" key="1">
    <citation type="submission" date="2017-11" db="EMBL/GenBank/DDBJ databases">
        <title>De-novo sequencing of pomegranate (Punica granatum L.) genome.</title>
        <authorList>
            <person name="Akparov Z."/>
            <person name="Amiraslanov A."/>
            <person name="Hajiyeva S."/>
            <person name="Abbasov M."/>
            <person name="Kaur K."/>
            <person name="Hamwieh A."/>
            <person name="Solovyev V."/>
            <person name="Salamov A."/>
            <person name="Braich B."/>
            <person name="Kosarev P."/>
            <person name="Mahmoud A."/>
            <person name="Hajiyev E."/>
            <person name="Babayeva S."/>
            <person name="Izzatullayeva V."/>
            <person name="Mammadov A."/>
            <person name="Mammadov A."/>
            <person name="Sharifova S."/>
            <person name="Ojaghi J."/>
            <person name="Eynullazada K."/>
            <person name="Bayramov B."/>
            <person name="Abdulazimova A."/>
            <person name="Shahmuradov I."/>
        </authorList>
    </citation>
    <scope>NUCLEOTIDE SEQUENCE [LARGE SCALE GENOMIC DNA]</scope>
    <source>
        <strain evidence="5">cv. AG2017</strain>
        <tissue evidence="4">Leaf</tissue>
    </source>
</reference>
<evidence type="ECO:0000313" key="4">
    <source>
        <dbReference type="EMBL" id="PKI37365.1"/>
    </source>
</evidence>
<dbReference type="Gene3D" id="3.10.10.10">
    <property type="entry name" value="HIV Type 1 Reverse Transcriptase, subunit A, domain 1"/>
    <property type="match status" value="1"/>
</dbReference>
<dbReference type="Pfam" id="PF24626">
    <property type="entry name" value="SH3_Tf2-1"/>
    <property type="match status" value="1"/>
</dbReference>
<keyword evidence="5" id="KW-1185">Reference proteome</keyword>
<dbReference type="InterPro" id="IPR043502">
    <property type="entry name" value="DNA/RNA_pol_sf"/>
</dbReference>
<feature type="region of interest" description="Disordered" evidence="2">
    <location>
        <begin position="179"/>
        <end position="201"/>
    </location>
</feature>
<accession>A0A2I0I080</accession>
<dbReference type="Proteomes" id="UP000233551">
    <property type="component" value="Unassembled WGS sequence"/>
</dbReference>
<gene>
    <name evidence="4" type="ORF">CRG98_042242</name>
</gene>
<dbReference type="InterPro" id="IPR043128">
    <property type="entry name" value="Rev_trsase/Diguanyl_cyclase"/>
</dbReference>
<protein>
    <recommendedName>
        <fullName evidence="3">CCHC-type domain-containing protein</fullName>
    </recommendedName>
</protein>
<organism evidence="4 5">
    <name type="scientific">Punica granatum</name>
    <name type="common">Pomegranate</name>
    <dbReference type="NCBI Taxonomy" id="22663"/>
    <lineage>
        <taxon>Eukaryota</taxon>
        <taxon>Viridiplantae</taxon>
        <taxon>Streptophyta</taxon>
        <taxon>Embryophyta</taxon>
        <taxon>Tracheophyta</taxon>
        <taxon>Spermatophyta</taxon>
        <taxon>Magnoliopsida</taxon>
        <taxon>eudicotyledons</taxon>
        <taxon>Gunneridae</taxon>
        <taxon>Pentapetalae</taxon>
        <taxon>rosids</taxon>
        <taxon>malvids</taxon>
        <taxon>Myrtales</taxon>
        <taxon>Lythraceae</taxon>
        <taxon>Punica</taxon>
    </lineage>
</organism>